<dbReference type="STRING" id="61635.BN85315260"/>
<dbReference type="InterPro" id="IPR016024">
    <property type="entry name" value="ARM-type_fold"/>
</dbReference>
<keyword evidence="2" id="KW-1185">Reference proteome</keyword>
<dbReference type="Pfam" id="PF08713">
    <property type="entry name" value="DNA_alkylation"/>
    <property type="match status" value="1"/>
</dbReference>
<dbReference type="EMBL" id="FO681348">
    <property type="protein sequence ID" value="CCV66547.1"/>
    <property type="molecule type" value="Genomic_DNA"/>
</dbReference>
<proteinExistence type="predicted"/>
<dbReference type="RefSeq" id="WP_030005402.1">
    <property type="nucleotide sequence ID" value="NC_022549.1"/>
</dbReference>
<evidence type="ECO:0000313" key="1">
    <source>
        <dbReference type="EMBL" id="CCV66547.1"/>
    </source>
</evidence>
<protein>
    <submittedName>
        <fullName evidence="1">Putative DNA alkylation repair enzyme</fullName>
    </submittedName>
</protein>
<dbReference type="AlphaFoldDB" id="U4KPX0"/>
<accession>U4KPX0</accession>
<dbReference type="Gene3D" id="1.25.10.90">
    <property type="match status" value="1"/>
</dbReference>
<dbReference type="KEGG" id="abra:BN85315260"/>
<dbReference type="Proteomes" id="UP000032737">
    <property type="component" value="Chromosome"/>
</dbReference>
<name>U4KPX0_9MOLU</name>
<dbReference type="HOGENOM" id="CLU_1182938_0_0_14"/>
<evidence type="ECO:0000313" key="2">
    <source>
        <dbReference type="Proteomes" id="UP000032737"/>
    </source>
</evidence>
<gene>
    <name evidence="1" type="ORF">BN85315260</name>
</gene>
<dbReference type="OrthoDB" id="9784740at2"/>
<sequence length="234" mass="28158">MNLIKDVWKDEDVEVFRQYLDNFKNVEKEAWARRILQTQLPLLALKTKTMDEIVRAIAKGNYTSFLDLRLEGSYEEIAIYGKLLTYIKDFEELKKYLEVYKELMENWAHCDLLNFHLIEPKDLLSLVDDCLYDKRVFVRRLGLFILFILLKEDGVLDRVLKRMLWLEEENAYYVIMMSGWLLSEAIILYEERSLDYLKTHPQLNKKIVNKAIQKCRESRRLSVDKKEMLRAYKR</sequence>
<organism evidence="1 2">
    <name type="scientific">Acholeplasma brassicae</name>
    <dbReference type="NCBI Taxonomy" id="61635"/>
    <lineage>
        <taxon>Bacteria</taxon>
        <taxon>Bacillati</taxon>
        <taxon>Mycoplasmatota</taxon>
        <taxon>Mollicutes</taxon>
        <taxon>Acholeplasmatales</taxon>
        <taxon>Acholeplasmataceae</taxon>
        <taxon>Acholeplasma</taxon>
    </lineage>
</organism>
<dbReference type="InterPro" id="IPR014825">
    <property type="entry name" value="DNA_alkylation"/>
</dbReference>
<dbReference type="SUPFAM" id="SSF48371">
    <property type="entry name" value="ARM repeat"/>
    <property type="match status" value="1"/>
</dbReference>
<reference evidence="1 2" key="1">
    <citation type="journal article" date="2013" name="J. Mol. Microbiol. Biotechnol.">
        <title>Analysis of the Complete Genomes of Acholeplasma brassicae , A. palmae and A. laidlawii and Their Comparison to the Obligate Parasites from ' Candidatus Phytoplasma'.</title>
        <authorList>
            <person name="Kube M."/>
            <person name="Siewert C."/>
            <person name="Migdoll A.M."/>
            <person name="Duduk B."/>
            <person name="Holz S."/>
            <person name="Rabus R."/>
            <person name="Seemuller E."/>
            <person name="Mitrovic J."/>
            <person name="Muller I."/>
            <person name="Buttner C."/>
            <person name="Reinhardt R."/>
        </authorList>
    </citation>
    <scope>NUCLEOTIDE SEQUENCE [LARGE SCALE GENOMIC DNA]</scope>
    <source>
        <strain evidence="2">0502</strain>
    </source>
</reference>